<dbReference type="SUPFAM" id="SSF69118">
    <property type="entry name" value="AhpD-like"/>
    <property type="match status" value="1"/>
</dbReference>
<evidence type="ECO:0000313" key="2">
    <source>
        <dbReference type="EMBL" id="GAH66241.1"/>
    </source>
</evidence>
<dbReference type="GO" id="GO:0051920">
    <property type="term" value="F:peroxiredoxin activity"/>
    <property type="evidence" value="ECO:0007669"/>
    <property type="project" value="InterPro"/>
</dbReference>
<dbReference type="Gene3D" id="1.20.1290.10">
    <property type="entry name" value="AhpD-like"/>
    <property type="match status" value="1"/>
</dbReference>
<sequence>TRNLIEGWGKMNNNAPAPNIMKTLGNYSKLYNRWRVFGNHILYKCSLPLREKEILILRIGWLCNSEYEWAQHSVIGKRAGLSDEEILRIRDGPDAEGWSPFDALLLHAVDELYVDSFISDTTWNELAKTYDTHQLMDLVFTVGQYNLVSMVLNSLGLQLEEGMKGFPKA</sequence>
<dbReference type="InterPro" id="IPR029032">
    <property type="entry name" value="AhpD-like"/>
</dbReference>
<reference evidence="2" key="1">
    <citation type="journal article" date="2014" name="Front. Microbiol.">
        <title>High frequency of phylogenetically diverse reductive dehalogenase-homologous genes in deep subseafloor sedimentary metagenomes.</title>
        <authorList>
            <person name="Kawai M."/>
            <person name="Futagami T."/>
            <person name="Toyoda A."/>
            <person name="Takaki Y."/>
            <person name="Nishi S."/>
            <person name="Hori S."/>
            <person name="Arai W."/>
            <person name="Tsubouchi T."/>
            <person name="Morono Y."/>
            <person name="Uchiyama I."/>
            <person name="Ito T."/>
            <person name="Fujiyama A."/>
            <person name="Inagaki F."/>
            <person name="Takami H."/>
        </authorList>
    </citation>
    <scope>NUCLEOTIDE SEQUENCE</scope>
    <source>
        <strain evidence="2">Expedition CK06-06</strain>
    </source>
</reference>
<organism evidence="2">
    <name type="scientific">marine sediment metagenome</name>
    <dbReference type="NCBI Taxonomy" id="412755"/>
    <lineage>
        <taxon>unclassified sequences</taxon>
        <taxon>metagenomes</taxon>
        <taxon>ecological metagenomes</taxon>
    </lineage>
</organism>
<dbReference type="PANTHER" id="PTHR34846">
    <property type="entry name" value="4-CARBOXYMUCONOLACTONE DECARBOXYLASE FAMILY PROTEIN (AFU_ORTHOLOGUE AFUA_6G11590)"/>
    <property type="match status" value="1"/>
</dbReference>
<proteinExistence type="predicted"/>
<accession>X1H7R8</accession>
<protein>
    <recommendedName>
        <fullName evidence="1">Carboxymuconolactone decarboxylase-like domain-containing protein</fullName>
    </recommendedName>
</protein>
<feature type="domain" description="Carboxymuconolactone decarboxylase-like" evidence="1">
    <location>
        <begin position="30"/>
        <end position="89"/>
    </location>
</feature>
<dbReference type="AlphaFoldDB" id="X1H7R8"/>
<gene>
    <name evidence="2" type="ORF">S03H2_54382</name>
</gene>
<dbReference type="Pfam" id="PF02627">
    <property type="entry name" value="CMD"/>
    <property type="match status" value="1"/>
</dbReference>
<comment type="caution">
    <text evidence="2">The sequence shown here is derived from an EMBL/GenBank/DDBJ whole genome shotgun (WGS) entry which is preliminary data.</text>
</comment>
<dbReference type="InterPro" id="IPR003779">
    <property type="entry name" value="CMD-like"/>
</dbReference>
<name>X1H7R8_9ZZZZ</name>
<dbReference type="EMBL" id="BARU01034668">
    <property type="protein sequence ID" value="GAH66241.1"/>
    <property type="molecule type" value="Genomic_DNA"/>
</dbReference>
<evidence type="ECO:0000259" key="1">
    <source>
        <dbReference type="Pfam" id="PF02627"/>
    </source>
</evidence>
<feature type="non-terminal residue" evidence="2">
    <location>
        <position position="1"/>
    </location>
</feature>
<dbReference type="PANTHER" id="PTHR34846:SF5">
    <property type="entry name" value="CARBOXYMUCONOLACTONE DECARBOXYLASE-LIKE DOMAIN-CONTAINING PROTEIN"/>
    <property type="match status" value="1"/>
</dbReference>